<organism evidence="11 12">
    <name type="scientific">Sporosarcina pasteurii</name>
    <name type="common">Bacillus pasteurii</name>
    <dbReference type="NCBI Taxonomy" id="1474"/>
    <lineage>
        <taxon>Bacteria</taxon>
        <taxon>Bacillati</taxon>
        <taxon>Bacillota</taxon>
        <taxon>Bacilli</taxon>
        <taxon>Bacillales</taxon>
        <taxon>Caryophanaceae</taxon>
        <taxon>Sporosarcina</taxon>
    </lineage>
</organism>
<evidence type="ECO:0000256" key="1">
    <source>
        <dbReference type="ARBA" id="ARBA00004496"/>
    </source>
</evidence>
<dbReference type="SUPFAM" id="SSF46689">
    <property type="entry name" value="Homeodomain-like"/>
    <property type="match status" value="2"/>
</dbReference>
<keyword evidence="12" id="KW-1185">Reference proteome</keyword>
<proteinExistence type="predicted"/>
<dbReference type="GO" id="GO:0003700">
    <property type="term" value="F:DNA-binding transcription factor activity"/>
    <property type="evidence" value="ECO:0007669"/>
    <property type="project" value="InterPro"/>
</dbReference>
<dbReference type="SMART" id="SM00448">
    <property type="entry name" value="REC"/>
    <property type="match status" value="1"/>
</dbReference>
<dbReference type="Pfam" id="PF12833">
    <property type="entry name" value="HTH_18"/>
    <property type="match status" value="1"/>
</dbReference>
<evidence type="ECO:0000259" key="10">
    <source>
        <dbReference type="PROSITE" id="PS50110"/>
    </source>
</evidence>
<reference evidence="11 12" key="1">
    <citation type="submission" date="2018-06" db="EMBL/GenBank/DDBJ databases">
        <authorList>
            <consortium name="Pathogen Informatics"/>
            <person name="Doyle S."/>
        </authorList>
    </citation>
    <scope>NUCLEOTIDE SEQUENCE [LARGE SCALE GENOMIC DNA]</scope>
    <source>
        <strain evidence="12">ATCC 11859 / DSM 33 / NCIB 8841 / NCTC 4822</strain>
    </source>
</reference>
<evidence type="ECO:0000256" key="8">
    <source>
        <dbReference type="PROSITE-ProRule" id="PRU00169"/>
    </source>
</evidence>
<feature type="domain" description="HTH araC/xylS-type" evidence="9">
    <location>
        <begin position="413"/>
        <end position="511"/>
    </location>
</feature>
<dbReference type="InterPro" id="IPR001789">
    <property type="entry name" value="Sig_transdc_resp-reg_receiver"/>
</dbReference>
<evidence type="ECO:0000256" key="7">
    <source>
        <dbReference type="ARBA" id="ARBA00023163"/>
    </source>
</evidence>
<dbReference type="Pfam" id="PF00072">
    <property type="entry name" value="Response_reg"/>
    <property type="match status" value="1"/>
</dbReference>
<dbReference type="Gene3D" id="1.10.10.60">
    <property type="entry name" value="Homeodomain-like"/>
    <property type="match status" value="2"/>
</dbReference>
<dbReference type="GO" id="GO:0000160">
    <property type="term" value="P:phosphorelay signal transduction system"/>
    <property type="evidence" value="ECO:0007669"/>
    <property type="project" value="UniProtKB-KW"/>
</dbReference>
<dbReference type="InterPro" id="IPR009057">
    <property type="entry name" value="Homeodomain-like_sf"/>
</dbReference>
<dbReference type="GO" id="GO:0043565">
    <property type="term" value="F:sequence-specific DNA binding"/>
    <property type="evidence" value="ECO:0007669"/>
    <property type="project" value="InterPro"/>
</dbReference>
<dbReference type="Proteomes" id="UP000254519">
    <property type="component" value="Unassembled WGS sequence"/>
</dbReference>
<feature type="modified residue" description="4-aspartylphosphate" evidence="8">
    <location>
        <position position="60"/>
    </location>
</feature>
<dbReference type="PROSITE" id="PS50110">
    <property type="entry name" value="RESPONSE_REGULATORY"/>
    <property type="match status" value="1"/>
</dbReference>
<dbReference type="InterPro" id="IPR051552">
    <property type="entry name" value="HptR"/>
</dbReference>
<dbReference type="InterPro" id="IPR018060">
    <property type="entry name" value="HTH_AraC"/>
</dbReference>
<keyword evidence="3 8" id="KW-0597">Phosphoprotein</keyword>
<dbReference type="PRINTS" id="PR00032">
    <property type="entry name" value="HTHARAC"/>
</dbReference>
<dbReference type="OrthoDB" id="9794370at2"/>
<feature type="domain" description="Response regulatory" evidence="10">
    <location>
        <begin position="8"/>
        <end position="125"/>
    </location>
</feature>
<evidence type="ECO:0000256" key="5">
    <source>
        <dbReference type="ARBA" id="ARBA00023015"/>
    </source>
</evidence>
<keyword evidence="7" id="KW-0804">Transcription</keyword>
<keyword evidence="6" id="KW-0238">DNA-binding</keyword>
<evidence type="ECO:0000256" key="6">
    <source>
        <dbReference type="ARBA" id="ARBA00023125"/>
    </source>
</evidence>
<dbReference type="PROSITE" id="PS01124">
    <property type="entry name" value="HTH_ARAC_FAMILY_2"/>
    <property type="match status" value="1"/>
</dbReference>
<dbReference type="PANTHER" id="PTHR42713">
    <property type="entry name" value="HISTIDINE KINASE-RELATED"/>
    <property type="match status" value="1"/>
</dbReference>
<dbReference type="SUPFAM" id="SSF52172">
    <property type="entry name" value="CheY-like"/>
    <property type="match status" value="1"/>
</dbReference>
<dbReference type="AlphaFoldDB" id="A0A380BFE2"/>
<evidence type="ECO:0000313" key="12">
    <source>
        <dbReference type="Proteomes" id="UP000254519"/>
    </source>
</evidence>
<protein>
    <submittedName>
        <fullName evidence="11">Uncharacterized response regulatory protein SA0215</fullName>
    </submittedName>
</protein>
<gene>
    <name evidence="11" type="ORF">NCTC4822_00660</name>
</gene>
<dbReference type="GO" id="GO:0005737">
    <property type="term" value="C:cytoplasm"/>
    <property type="evidence" value="ECO:0007669"/>
    <property type="project" value="UniProtKB-SubCell"/>
</dbReference>
<evidence type="ECO:0000313" key="11">
    <source>
        <dbReference type="EMBL" id="SUI99549.1"/>
    </source>
</evidence>
<dbReference type="InterPro" id="IPR011006">
    <property type="entry name" value="CheY-like_superfamily"/>
</dbReference>
<dbReference type="InterPro" id="IPR020449">
    <property type="entry name" value="Tscrpt_reg_AraC-type_HTH"/>
</dbReference>
<keyword evidence="4" id="KW-0902">Two-component regulatory system</keyword>
<dbReference type="PANTHER" id="PTHR42713:SF3">
    <property type="entry name" value="TRANSCRIPTIONAL REGULATORY PROTEIN HPTR"/>
    <property type="match status" value="1"/>
</dbReference>
<keyword evidence="5" id="KW-0805">Transcription regulation</keyword>
<keyword evidence="2" id="KW-0963">Cytoplasm</keyword>
<evidence type="ECO:0000256" key="3">
    <source>
        <dbReference type="ARBA" id="ARBA00022553"/>
    </source>
</evidence>
<dbReference type="CDD" id="cd17536">
    <property type="entry name" value="REC_YesN-like"/>
    <property type="match status" value="1"/>
</dbReference>
<evidence type="ECO:0000256" key="2">
    <source>
        <dbReference type="ARBA" id="ARBA00022490"/>
    </source>
</evidence>
<dbReference type="InterPro" id="IPR018062">
    <property type="entry name" value="HTH_AraC-typ_CS"/>
</dbReference>
<evidence type="ECO:0000259" key="9">
    <source>
        <dbReference type="PROSITE" id="PS01124"/>
    </source>
</evidence>
<sequence length="516" mass="60374">MANNQFCKVLIVDDELLIRQGIKHSIDWEKEGFQIIDEATNGEEALASIDKNQPHIVITDMVMPVMDGEMLTKEIKDKYPEIEIIILSSFGEFDYVRNTFQLGVSDYILKPQLEGTSLLTSLQKTAKKIPGLILQEKADNATVNSIDDVINRVMAGEEIEENQSFVEDYFPHKYYCLLGLTFHNENDSLIKKIEEQLKKSFTQIYIKRLPKKQNISAFLFNFEQGQAQAIKESIRMTATSLTFTDEKIVWGLAEPFEDFFQIKRAYQIDLMKLLNYHFYLVDEKIFIYDALPNLPTVEASFQLAKFTELFQRRQFEEAFSYIESFTEKLMQQYTQDEFTFKSLLGNIVFNIVILLGNMGYDNKRLDREKYHYIALIEEGKSAPTTVAVLTQFLQEVIFIVENVEEKSNQSNMQKLLDYIDQYYAEPLTLAEMGEKFHYNPSYLSKYFSDNHHQGFSEYLNQMRIKKSMELLREGKDPIAKISMRVGYSDHSYFCRVFKNFTGYSPSSYRRKHVHKR</sequence>
<dbReference type="Gene3D" id="3.40.50.2300">
    <property type="match status" value="1"/>
</dbReference>
<accession>A0A380BFE2</accession>
<name>A0A380BFE2_SPOPA</name>
<dbReference type="SMART" id="SM00342">
    <property type="entry name" value="HTH_ARAC"/>
    <property type="match status" value="1"/>
</dbReference>
<evidence type="ECO:0000256" key="4">
    <source>
        <dbReference type="ARBA" id="ARBA00023012"/>
    </source>
</evidence>
<dbReference type="EMBL" id="UGYZ01000002">
    <property type="protein sequence ID" value="SUI99549.1"/>
    <property type="molecule type" value="Genomic_DNA"/>
</dbReference>
<dbReference type="PROSITE" id="PS00041">
    <property type="entry name" value="HTH_ARAC_FAMILY_1"/>
    <property type="match status" value="1"/>
</dbReference>
<comment type="subcellular location">
    <subcellularLocation>
        <location evidence="1">Cytoplasm</location>
    </subcellularLocation>
</comment>
<dbReference type="RefSeq" id="WP_115360128.1">
    <property type="nucleotide sequence ID" value="NZ_CP038012.1"/>
</dbReference>